<evidence type="ECO:0000313" key="1">
    <source>
        <dbReference type="EMBL" id="QCO56069.1"/>
    </source>
</evidence>
<dbReference type="InterPro" id="IPR051468">
    <property type="entry name" value="Fungal_SecMetab_SDRs"/>
</dbReference>
<evidence type="ECO:0000313" key="2">
    <source>
        <dbReference type="Proteomes" id="UP000298631"/>
    </source>
</evidence>
<accession>A0A4P8EGX4</accession>
<proteinExistence type="predicted"/>
<name>A0A4P8EGX4_9RHOB</name>
<dbReference type="Proteomes" id="UP000298631">
    <property type="component" value="Chromosome"/>
</dbReference>
<dbReference type="EMBL" id="CP039964">
    <property type="protein sequence ID" value="QCO56069.1"/>
    <property type="molecule type" value="Genomic_DNA"/>
</dbReference>
<dbReference type="PRINTS" id="PR00081">
    <property type="entry name" value="GDHRDH"/>
</dbReference>
<dbReference type="Pfam" id="PF00106">
    <property type="entry name" value="adh_short"/>
    <property type="match status" value="1"/>
</dbReference>
<dbReference type="RefSeq" id="WP_137193855.1">
    <property type="nucleotide sequence ID" value="NZ_CP039964.1"/>
</dbReference>
<dbReference type="KEGG" id="pseb:EOK75_10190"/>
<dbReference type="PANTHER" id="PTHR43544">
    <property type="entry name" value="SHORT-CHAIN DEHYDROGENASE/REDUCTASE"/>
    <property type="match status" value="1"/>
</dbReference>
<gene>
    <name evidence="1" type="ORF">EOK75_10190</name>
</gene>
<protein>
    <submittedName>
        <fullName evidence="1">SDR family NAD(P)-dependent oxidoreductase</fullName>
    </submittedName>
</protein>
<dbReference type="InterPro" id="IPR036291">
    <property type="entry name" value="NAD(P)-bd_dom_sf"/>
</dbReference>
<dbReference type="AlphaFoldDB" id="A0A4P8EGX4"/>
<reference evidence="1 2" key="1">
    <citation type="submission" date="2019-05" db="EMBL/GenBank/DDBJ databases">
        <title>Pseudorhodobacter turbinis sp. nov., isolated from the gut of the Korean turban shell.</title>
        <authorList>
            <person name="Jeong Y.-S."/>
            <person name="Kang W.-R."/>
            <person name="Bae J.-W."/>
        </authorList>
    </citation>
    <scope>NUCLEOTIDE SEQUENCE [LARGE SCALE GENOMIC DNA]</scope>
    <source>
        <strain evidence="1 2">S12M18</strain>
    </source>
</reference>
<sequence length="240" mass="24897">MSDSPEITANGPIETDGTTIRHALVLGSSGGIGAAMVRTLEQRGVHVTGLSRRDDGLDVTDEASIRQAFGRLQGRRFDLVLNATGGLILNGVSPEKTISAIDPQNMAAHFALNATAVALLIKHSTALMAPGRAVFASLSARLASVGDNRLGGWISYRAAKTAQNQIIHTAAIELARTRPGAIVVALHPGTVATSLTAPFRAAAQTDTTATAAARLLRVIEALGPGDSGGFIDQHGKTIPW</sequence>
<dbReference type="GO" id="GO:0005737">
    <property type="term" value="C:cytoplasm"/>
    <property type="evidence" value="ECO:0007669"/>
    <property type="project" value="TreeGrafter"/>
</dbReference>
<dbReference type="SUPFAM" id="SSF51735">
    <property type="entry name" value="NAD(P)-binding Rossmann-fold domains"/>
    <property type="match status" value="1"/>
</dbReference>
<dbReference type="PANTHER" id="PTHR43544:SF12">
    <property type="entry name" value="NAD(P)-BINDING ROSSMANN-FOLD SUPERFAMILY PROTEIN"/>
    <property type="match status" value="1"/>
</dbReference>
<organism evidence="1 2">
    <name type="scientific">Pseudorhodobacter turbinis</name>
    <dbReference type="NCBI Taxonomy" id="2500533"/>
    <lineage>
        <taxon>Bacteria</taxon>
        <taxon>Pseudomonadati</taxon>
        <taxon>Pseudomonadota</taxon>
        <taxon>Alphaproteobacteria</taxon>
        <taxon>Rhodobacterales</taxon>
        <taxon>Paracoccaceae</taxon>
        <taxon>Pseudorhodobacter</taxon>
    </lineage>
</organism>
<dbReference type="InterPro" id="IPR002347">
    <property type="entry name" value="SDR_fam"/>
</dbReference>
<dbReference type="OrthoDB" id="9785826at2"/>
<dbReference type="Gene3D" id="3.40.50.720">
    <property type="entry name" value="NAD(P)-binding Rossmann-like Domain"/>
    <property type="match status" value="1"/>
</dbReference>
<keyword evidence="2" id="KW-1185">Reference proteome</keyword>
<dbReference type="GO" id="GO:0016491">
    <property type="term" value="F:oxidoreductase activity"/>
    <property type="evidence" value="ECO:0007669"/>
    <property type="project" value="TreeGrafter"/>
</dbReference>